<reference evidence="3 4" key="1">
    <citation type="submission" date="2019-12" db="EMBL/GenBank/DDBJ databases">
        <title>Novel species isolated from a subtropical stream in China.</title>
        <authorList>
            <person name="Lu H."/>
        </authorList>
    </citation>
    <scope>NUCLEOTIDE SEQUENCE [LARGE SCALE GENOMIC DNA]</scope>
    <source>
        <strain evidence="3 4">DS3</strain>
    </source>
</reference>
<dbReference type="InterPro" id="IPR050639">
    <property type="entry name" value="SSR_resolvase"/>
</dbReference>
<dbReference type="EMBL" id="WWCJ01000018">
    <property type="protein sequence ID" value="MYN04541.1"/>
    <property type="molecule type" value="Genomic_DNA"/>
</dbReference>
<sequence>MSSIPQDHSIQHQMDRLNNYADENGFEIVRMYADAGKSGLCINGRDGLQDLISDVQSGTAGFDTILVYDVSRWGRFQDIDESAHYEFICRRAGVQVIYCAEHFIDDGSPMYSLMKGMKRIMAAEYSRELGAKVLHAQCRFSQMGYKQGGRPGYGLRRIPVSKDGEIKQALEFGERKPVATDRVALHLGPPEEVEIVRRIYHLYVYKEWTDSRIAKQLCSEGHLTHLGNHWDPVDVRRILINPRYCGELIFNQTTRRLRSKVAANPEEDWVHCKNALEPMVSRELFEAAMSIRRRRAAGPEREKVLAQIREVFQQHGTINAKLCNASPLPKKNTMYRMFGTYMNAFAAAGLPTENTSTGALALRSVRILIDSLIIDVLSLATRAGAKAVRTSVWNVLRLNGRLSVKVSVASYRRCEDGCRRWRVPLTCGAHADFVICGLMDSANREIECYLHLATADISKDSLLLSRKKLSRYKDCCYLTLDEIFGLPESHPN</sequence>
<accession>A0A6N9HLK3</accession>
<dbReference type="Gene3D" id="3.90.1750.20">
    <property type="entry name" value="Putative Large Serine Recombinase, Chain B, Domain 2"/>
    <property type="match status" value="1"/>
</dbReference>
<gene>
    <name evidence="3" type="ORF">GTP41_20830</name>
</gene>
<feature type="domain" description="Resolvase/invertase-type recombinase catalytic" evidence="1">
    <location>
        <begin position="1"/>
        <end position="144"/>
    </location>
</feature>
<dbReference type="PANTHER" id="PTHR30461:SF23">
    <property type="entry name" value="DNA RECOMBINASE-RELATED"/>
    <property type="match status" value="1"/>
</dbReference>
<protein>
    <submittedName>
        <fullName evidence="3">Recombinase family protein</fullName>
    </submittedName>
</protein>
<proteinExistence type="predicted"/>
<dbReference type="InterPro" id="IPR011109">
    <property type="entry name" value="DNA_bind_recombinase_dom"/>
</dbReference>
<name>A0A6N9HLK3_9BURK</name>
<comment type="caution">
    <text evidence="3">The sequence shown here is derived from an EMBL/GenBank/DDBJ whole genome shotgun (WGS) entry which is preliminary data.</text>
</comment>
<dbReference type="PROSITE" id="PS51736">
    <property type="entry name" value="RECOMBINASES_3"/>
    <property type="match status" value="1"/>
</dbReference>
<dbReference type="InterPro" id="IPR006119">
    <property type="entry name" value="Resolv_N"/>
</dbReference>
<keyword evidence="4" id="KW-1185">Reference proteome</keyword>
<evidence type="ECO:0000259" key="1">
    <source>
        <dbReference type="PROSITE" id="PS51736"/>
    </source>
</evidence>
<dbReference type="PROSITE" id="PS51737">
    <property type="entry name" value="RECOMBINASE_DNA_BIND"/>
    <property type="match status" value="1"/>
</dbReference>
<evidence type="ECO:0000313" key="4">
    <source>
        <dbReference type="Proteomes" id="UP000448575"/>
    </source>
</evidence>
<dbReference type="Gene3D" id="3.40.50.1390">
    <property type="entry name" value="Resolvase, N-terminal catalytic domain"/>
    <property type="match status" value="1"/>
</dbReference>
<dbReference type="SUPFAM" id="SSF53041">
    <property type="entry name" value="Resolvase-like"/>
    <property type="match status" value="1"/>
</dbReference>
<dbReference type="CDD" id="cd00338">
    <property type="entry name" value="Ser_Recombinase"/>
    <property type="match status" value="1"/>
</dbReference>
<dbReference type="GO" id="GO:0003677">
    <property type="term" value="F:DNA binding"/>
    <property type="evidence" value="ECO:0007669"/>
    <property type="project" value="InterPro"/>
</dbReference>
<dbReference type="InterPro" id="IPR038109">
    <property type="entry name" value="DNA_bind_recomb_sf"/>
</dbReference>
<feature type="domain" description="Recombinase" evidence="2">
    <location>
        <begin position="177"/>
        <end position="298"/>
    </location>
</feature>
<dbReference type="PANTHER" id="PTHR30461">
    <property type="entry name" value="DNA-INVERTASE FROM LAMBDOID PROPHAGE"/>
    <property type="match status" value="1"/>
</dbReference>
<dbReference type="SMART" id="SM00857">
    <property type="entry name" value="Resolvase"/>
    <property type="match status" value="1"/>
</dbReference>
<dbReference type="GO" id="GO:0000150">
    <property type="term" value="F:DNA strand exchange activity"/>
    <property type="evidence" value="ECO:0007669"/>
    <property type="project" value="InterPro"/>
</dbReference>
<dbReference type="InterPro" id="IPR036162">
    <property type="entry name" value="Resolvase-like_N_sf"/>
</dbReference>
<dbReference type="Proteomes" id="UP000448575">
    <property type="component" value="Unassembled WGS sequence"/>
</dbReference>
<dbReference type="AlphaFoldDB" id="A0A6N9HLK3"/>
<evidence type="ECO:0000313" key="3">
    <source>
        <dbReference type="EMBL" id="MYN04541.1"/>
    </source>
</evidence>
<dbReference type="Pfam" id="PF07508">
    <property type="entry name" value="Recombinase"/>
    <property type="match status" value="1"/>
</dbReference>
<evidence type="ECO:0000259" key="2">
    <source>
        <dbReference type="PROSITE" id="PS51737"/>
    </source>
</evidence>
<dbReference type="Pfam" id="PF00239">
    <property type="entry name" value="Resolvase"/>
    <property type="match status" value="1"/>
</dbReference>
<organism evidence="3 4">
    <name type="scientific">Pseudoduganella guangdongensis</name>
    <dbReference type="NCBI Taxonomy" id="2692179"/>
    <lineage>
        <taxon>Bacteria</taxon>
        <taxon>Pseudomonadati</taxon>
        <taxon>Pseudomonadota</taxon>
        <taxon>Betaproteobacteria</taxon>
        <taxon>Burkholderiales</taxon>
        <taxon>Oxalobacteraceae</taxon>
        <taxon>Telluria group</taxon>
        <taxon>Pseudoduganella</taxon>
    </lineage>
</organism>